<feature type="chain" id="PRO_5016326083" evidence="2">
    <location>
        <begin position="21"/>
        <end position="121"/>
    </location>
</feature>
<evidence type="ECO:0000313" key="4">
    <source>
        <dbReference type="Proteomes" id="UP000248423"/>
    </source>
</evidence>
<evidence type="ECO:0000256" key="2">
    <source>
        <dbReference type="SAM" id="SignalP"/>
    </source>
</evidence>
<feature type="signal peptide" evidence="2">
    <location>
        <begin position="1"/>
        <end position="20"/>
    </location>
</feature>
<keyword evidence="2" id="KW-0732">Signal</keyword>
<accession>A0A319EFF2</accession>
<name>A0A319EFF2_ASPSB</name>
<sequence length="121" mass="13321">MKFDILFIMTLLVAFVASAALPDVDDTDVDVTLSDEDWSDLDLDFLAWDMADDNDDGDDGDDSDVVARDEDLSNSDPTLADDEGEMGTLDRRCHRRCQNDSHCCHTDVCFGGVCIGPGHYP</sequence>
<reference evidence="3 4" key="1">
    <citation type="submission" date="2018-02" db="EMBL/GenBank/DDBJ databases">
        <title>The genomes of Aspergillus section Nigri reveals drivers in fungal speciation.</title>
        <authorList>
            <consortium name="DOE Joint Genome Institute"/>
            <person name="Vesth T.C."/>
            <person name="Nybo J."/>
            <person name="Theobald S."/>
            <person name="Brandl J."/>
            <person name="Frisvad J.C."/>
            <person name="Nielsen K.F."/>
            <person name="Lyhne E.K."/>
            <person name="Kogle M.E."/>
            <person name="Kuo A."/>
            <person name="Riley R."/>
            <person name="Clum A."/>
            <person name="Nolan M."/>
            <person name="Lipzen A."/>
            <person name="Salamov A."/>
            <person name="Henrissat B."/>
            <person name="Wiebenga A."/>
            <person name="De vries R.P."/>
            <person name="Grigoriev I.V."/>
            <person name="Mortensen U.H."/>
            <person name="Andersen M.R."/>
            <person name="Baker S.E."/>
        </authorList>
    </citation>
    <scope>NUCLEOTIDE SEQUENCE [LARGE SCALE GENOMIC DNA]</scope>
    <source>
        <strain evidence="3 4">CBS 121057</strain>
    </source>
</reference>
<dbReference type="VEuPathDB" id="FungiDB:BO78DRAFT_416977"/>
<keyword evidence="4" id="KW-1185">Reference proteome</keyword>
<feature type="region of interest" description="Disordered" evidence="1">
    <location>
        <begin position="52"/>
        <end position="85"/>
    </location>
</feature>
<protein>
    <submittedName>
        <fullName evidence="3">Uncharacterized protein</fullName>
    </submittedName>
</protein>
<dbReference type="AlphaFoldDB" id="A0A319EFF2"/>
<organism evidence="3 4">
    <name type="scientific">Aspergillus sclerotiicarbonarius (strain CBS 121057 / IBT 28362)</name>
    <dbReference type="NCBI Taxonomy" id="1448318"/>
    <lineage>
        <taxon>Eukaryota</taxon>
        <taxon>Fungi</taxon>
        <taxon>Dikarya</taxon>
        <taxon>Ascomycota</taxon>
        <taxon>Pezizomycotina</taxon>
        <taxon>Eurotiomycetes</taxon>
        <taxon>Eurotiomycetidae</taxon>
        <taxon>Eurotiales</taxon>
        <taxon>Aspergillaceae</taxon>
        <taxon>Aspergillus</taxon>
        <taxon>Aspergillus subgen. Circumdati</taxon>
    </lineage>
</organism>
<evidence type="ECO:0000313" key="3">
    <source>
        <dbReference type="EMBL" id="PYI08241.1"/>
    </source>
</evidence>
<gene>
    <name evidence="3" type="ORF">BO78DRAFT_416977</name>
</gene>
<dbReference type="Proteomes" id="UP000248423">
    <property type="component" value="Unassembled WGS sequence"/>
</dbReference>
<feature type="compositionally biased region" description="Acidic residues" evidence="1">
    <location>
        <begin position="52"/>
        <end position="64"/>
    </location>
</feature>
<dbReference type="EMBL" id="KZ826336">
    <property type="protein sequence ID" value="PYI08241.1"/>
    <property type="molecule type" value="Genomic_DNA"/>
</dbReference>
<evidence type="ECO:0000256" key="1">
    <source>
        <dbReference type="SAM" id="MobiDB-lite"/>
    </source>
</evidence>
<dbReference type="OrthoDB" id="4458586at2759"/>
<proteinExistence type="predicted"/>